<evidence type="ECO:0000259" key="10">
    <source>
        <dbReference type="Pfam" id="PF03151"/>
    </source>
</evidence>
<comment type="caution">
    <text evidence="11">The sequence shown here is derived from an EMBL/GenBank/DDBJ whole genome shotgun (WGS) entry which is preliminary data.</text>
</comment>
<accession>A0A9Q1KJ38</accession>
<protein>
    <recommendedName>
        <fullName evidence="10">Sugar phosphate transporter domain-containing protein</fullName>
    </recommendedName>
</protein>
<evidence type="ECO:0000256" key="3">
    <source>
        <dbReference type="ARBA" id="ARBA00022528"/>
    </source>
</evidence>
<evidence type="ECO:0000313" key="11">
    <source>
        <dbReference type="EMBL" id="KAJ8443763.1"/>
    </source>
</evidence>
<dbReference type="PANTHER" id="PTHR11132">
    <property type="entry name" value="SOLUTE CARRIER FAMILY 35"/>
    <property type="match status" value="1"/>
</dbReference>
<keyword evidence="12" id="KW-1185">Reference proteome</keyword>
<keyword evidence="4" id="KW-0934">Plastid</keyword>
<evidence type="ECO:0000256" key="9">
    <source>
        <dbReference type="SAM" id="Phobius"/>
    </source>
</evidence>
<dbReference type="OrthoDB" id="6418713at2759"/>
<feature type="domain" description="Sugar phosphate transporter" evidence="10">
    <location>
        <begin position="102"/>
        <end position="391"/>
    </location>
</feature>
<dbReference type="InterPro" id="IPR037185">
    <property type="entry name" value="EmrE-like"/>
</dbReference>
<organism evidence="11 12">
    <name type="scientific">Carnegiea gigantea</name>
    <dbReference type="NCBI Taxonomy" id="171969"/>
    <lineage>
        <taxon>Eukaryota</taxon>
        <taxon>Viridiplantae</taxon>
        <taxon>Streptophyta</taxon>
        <taxon>Embryophyta</taxon>
        <taxon>Tracheophyta</taxon>
        <taxon>Spermatophyta</taxon>
        <taxon>Magnoliopsida</taxon>
        <taxon>eudicotyledons</taxon>
        <taxon>Gunneridae</taxon>
        <taxon>Pentapetalae</taxon>
        <taxon>Caryophyllales</taxon>
        <taxon>Cactineae</taxon>
        <taxon>Cactaceae</taxon>
        <taxon>Cactoideae</taxon>
        <taxon>Echinocereeae</taxon>
        <taxon>Carnegiea</taxon>
    </lineage>
</organism>
<evidence type="ECO:0000256" key="4">
    <source>
        <dbReference type="ARBA" id="ARBA00022640"/>
    </source>
</evidence>
<evidence type="ECO:0000256" key="8">
    <source>
        <dbReference type="ARBA" id="ARBA00023136"/>
    </source>
</evidence>
<feature type="transmembrane region" description="Helical" evidence="9">
    <location>
        <begin position="133"/>
        <end position="153"/>
    </location>
</feature>
<keyword evidence="5 9" id="KW-0812">Transmembrane</keyword>
<dbReference type="InterPro" id="IPR004696">
    <property type="entry name" value="Tpt_PEP_transl"/>
</dbReference>
<feature type="transmembrane region" description="Helical" evidence="9">
    <location>
        <begin position="276"/>
        <end position="296"/>
    </location>
</feature>
<keyword evidence="2" id="KW-0813">Transport</keyword>
<proteinExistence type="predicted"/>
<keyword evidence="3" id="KW-0150">Chloroplast</keyword>
<dbReference type="Pfam" id="PF03151">
    <property type="entry name" value="TPT"/>
    <property type="match status" value="1"/>
</dbReference>
<feature type="transmembrane region" description="Helical" evidence="9">
    <location>
        <begin position="104"/>
        <end position="121"/>
    </location>
</feature>
<evidence type="ECO:0000256" key="1">
    <source>
        <dbReference type="ARBA" id="ARBA00004508"/>
    </source>
</evidence>
<name>A0A9Q1KJ38_9CARY</name>
<gene>
    <name evidence="11" type="ORF">Cgig2_029668</name>
</gene>
<feature type="transmembrane region" description="Helical" evidence="9">
    <location>
        <begin position="245"/>
        <end position="264"/>
    </location>
</feature>
<keyword evidence="8 9" id="KW-0472">Membrane</keyword>
<evidence type="ECO:0000313" key="12">
    <source>
        <dbReference type="Proteomes" id="UP001153076"/>
    </source>
</evidence>
<keyword evidence="6" id="KW-0809">Transit peptide</keyword>
<dbReference type="InterPro" id="IPR050186">
    <property type="entry name" value="TPT_transporter"/>
</dbReference>
<dbReference type="AlphaFoldDB" id="A0A9Q1KJ38"/>
<keyword evidence="7 9" id="KW-1133">Transmembrane helix</keyword>
<dbReference type="SUPFAM" id="SSF103481">
    <property type="entry name" value="Multidrug resistance efflux transporter EmrE"/>
    <property type="match status" value="2"/>
</dbReference>
<feature type="transmembrane region" description="Helical" evidence="9">
    <location>
        <begin position="165"/>
        <end position="185"/>
    </location>
</feature>
<comment type="subcellular location">
    <subcellularLocation>
        <location evidence="1">Plastid</location>
        <location evidence="1">Chloroplast membrane</location>
        <topology evidence="1">Multi-pass membrane protein</topology>
    </subcellularLocation>
</comment>
<dbReference type="GO" id="GO:0015120">
    <property type="term" value="F:phosphoglycerate transmembrane transporter activity"/>
    <property type="evidence" value="ECO:0007669"/>
    <property type="project" value="UniProtKB-ARBA"/>
</dbReference>
<evidence type="ECO:0000256" key="6">
    <source>
        <dbReference type="ARBA" id="ARBA00022946"/>
    </source>
</evidence>
<dbReference type="Proteomes" id="UP001153076">
    <property type="component" value="Unassembled WGS sequence"/>
</dbReference>
<dbReference type="EMBL" id="JAKOGI010000113">
    <property type="protein sequence ID" value="KAJ8443763.1"/>
    <property type="molecule type" value="Genomic_DNA"/>
</dbReference>
<dbReference type="InterPro" id="IPR004853">
    <property type="entry name" value="Sugar_P_trans_dom"/>
</dbReference>
<dbReference type="GO" id="GO:0031969">
    <property type="term" value="C:chloroplast membrane"/>
    <property type="evidence" value="ECO:0007669"/>
    <property type="project" value="UniProtKB-SubCell"/>
</dbReference>
<reference evidence="11" key="1">
    <citation type="submission" date="2022-04" db="EMBL/GenBank/DDBJ databases">
        <title>Carnegiea gigantea Genome sequencing and assembly v2.</title>
        <authorList>
            <person name="Copetti D."/>
            <person name="Sanderson M.J."/>
            <person name="Burquez A."/>
            <person name="Wojciechowski M.F."/>
        </authorList>
    </citation>
    <scope>NUCLEOTIDE SEQUENCE</scope>
    <source>
        <strain evidence="11">SGP5-SGP5p</strain>
        <tissue evidence="11">Aerial part</tissue>
    </source>
</reference>
<sequence length="432" mass="47923">MMITTLKQPTISFTNPGILRKKSQIPTSQFASFPQIICRKSRLSIQKPLHISSVKGLGFGDGLFGRERKHPVKCEAYEADRSEPQPFENDSPKVPGEAARKLKIGIYFATWWALNVVFNIYNKKVLNAFPYPWLTSTLSLAMGSLIMLVSWATRIAEPPQTDFEFWKALFPVAVAHTIGHVAATVSMSKVAVSFTHIIKSAEPAFSVLVSKFLLGESFPAGVYWSLLPIIGGCALAAVTELNFDMVGFMGAMISNLAFVFRNIFSKRGMKGKSVSGMNYYACLSMLSLLILTPFAIAVEGPQMWAAGWEKAVSQVGPNFIWWVVAQSVFYHLYNQVSYMSLDEISPLTFSVGNTMKRISVIVSSIIIFRTPVQPVNALGAAIAILGTFLYSQDSRLGFDLDWELVWSEVVCPCHPQCYSHHHLVQFLLGPRA</sequence>
<evidence type="ECO:0000256" key="5">
    <source>
        <dbReference type="ARBA" id="ARBA00022692"/>
    </source>
</evidence>
<evidence type="ECO:0000256" key="2">
    <source>
        <dbReference type="ARBA" id="ARBA00022448"/>
    </source>
</evidence>
<evidence type="ECO:0000256" key="7">
    <source>
        <dbReference type="ARBA" id="ARBA00022989"/>
    </source>
</evidence>
<dbReference type="GO" id="GO:0015605">
    <property type="term" value="F:organophosphate ester transmembrane transporter activity"/>
    <property type="evidence" value="ECO:0007669"/>
    <property type="project" value="UniProtKB-ARBA"/>
</dbReference>
<dbReference type="NCBIfam" id="TIGR00817">
    <property type="entry name" value="tpt"/>
    <property type="match status" value="1"/>
</dbReference>